<dbReference type="CDD" id="cd00118">
    <property type="entry name" value="LysM"/>
    <property type="match status" value="1"/>
</dbReference>
<comment type="caution">
    <text evidence="6">The sequence shown here is derived from an EMBL/GenBank/DDBJ whole genome shotgun (WGS) entry which is preliminary data.</text>
</comment>
<evidence type="ECO:0000256" key="1">
    <source>
        <dbReference type="ARBA" id="ARBA00010830"/>
    </source>
</evidence>
<reference evidence="6 7" key="1">
    <citation type="submission" date="2020-08" db="EMBL/GenBank/DDBJ databases">
        <title>Sequencing the genomes of 1000 actinobacteria strains.</title>
        <authorList>
            <person name="Klenk H.-P."/>
        </authorList>
    </citation>
    <scope>NUCLEOTIDE SEQUENCE [LARGE SCALE GENOMIC DNA]</scope>
    <source>
        <strain evidence="6 7">DSM 41654</strain>
    </source>
</reference>
<dbReference type="Gene3D" id="1.10.530.10">
    <property type="match status" value="1"/>
</dbReference>
<evidence type="ECO:0000256" key="2">
    <source>
        <dbReference type="ARBA" id="ARBA00022801"/>
    </source>
</evidence>
<dbReference type="Gene3D" id="3.10.350.10">
    <property type="entry name" value="LysM domain"/>
    <property type="match status" value="1"/>
</dbReference>
<accession>A0A7W7VXZ0</accession>
<dbReference type="PANTHER" id="PTHR34700:SF4">
    <property type="entry name" value="PHAGE-LIKE ELEMENT PBSX PROTEIN XKDP"/>
    <property type="match status" value="1"/>
</dbReference>
<dbReference type="CDD" id="cd13925">
    <property type="entry name" value="RPF"/>
    <property type="match status" value="1"/>
</dbReference>
<dbReference type="InterPro" id="IPR036779">
    <property type="entry name" value="LysM_dom_sf"/>
</dbReference>
<dbReference type="InterPro" id="IPR023346">
    <property type="entry name" value="Lysozyme-like_dom_sf"/>
</dbReference>
<dbReference type="Proteomes" id="UP000540506">
    <property type="component" value="Unassembled WGS sequence"/>
</dbReference>
<keyword evidence="2" id="KW-0378">Hydrolase</keyword>
<gene>
    <name evidence="6" type="ORF">FHR34_006155</name>
</gene>
<dbReference type="PROSITE" id="PS51782">
    <property type="entry name" value="LYSM"/>
    <property type="match status" value="1"/>
</dbReference>
<feature type="signal peptide" evidence="4">
    <location>
        <begin position="1"/>
        <end position="46"/>
    </location>
</feature>
<feature type="region of interest" description="Disordered" evidence="3">
    <location>
        <begin position="133"/>
        <end position="188"/>
    </location>
</feature>
<feature type="domain" description="LysM" evidence="5">
    <location>
        <begin position="187"/>
        <end position="234"/>
    </location>
</feature>
<keyword evidence="4" id="KW-0732">Signal</keyword>
<evidence type="ECO:0000313" key="6">
    <source>
        <dbReference type="EMBL" id="MBB4927162.1"/>
    </source>
</evidence>
<feature type="chain" id="PRO_5030791614" evidence="4">
    <location>
        <begin position="47"/>
        <end position="234"/>
    </location>
</feature>
<keyword evidence="7" id="KW-1185">Reference proteome</keyword>
<evidence type="ECO:0000256" key="4">
    <source>
        <dbReference type="SAM" id="SignalP"/>
    </source>
</evidence>
<protein>
    <submittedName>
        <fullName evidence="6">LysM repeat protein</fullName>
    </submittedName>
</protein>
<dbReference type="PANTHER" id="PTHR34700">
    <property type="entry name" value="POTASSIUM BINDING PROTEIN KBP"/>
    <property type="match status" value="1"/>
</dbReference>
<dbReference type="Pfam" id="PF01476">
    <property type="entry name" value="LysM"/>
    <property type="match status" value="1"/>
</dbReference>
<dbReference type="RefSeq" id="WP_184941173.1">
    <property type="nucleotide sequence ID" value="NZ_JACHJV010000001.1"/>
</dbReference>
<proteinExistence type="inferred from homology"/>
<dbReference type="SMART" id="SM00257">
    <property type="entry name" value="LysM"/>
    <property type="match status" value="1"/>
</dbReference>
<feature type="compositionally biased region" description="Low complexity" evidence="3">
    <location>
        <begin position="141"/>
        <end position="177"/>
    </location>
</feature>
<dbReference type="Pfam" id="PF06737">
    <property type="entry name" value="Transglycosylas"/>
    <property type="match status" value="1"/>
</dbReference>
<dbReference type="EMBL" id="JACHJV010000001">
    <property type="protein sequence ID" value="MBB4927162.1"/>
    <property type="molecule type" value="Genomic_DNA"/>
</dbReference>
<evidence type="ECO:0000256" key="3">
    <source>
        <dbReference type="SAM" id="MobiDB-lite"/>
    </source>
</evidence>
<dbReference type="InterPro" id="IPR018392">
    <property type="entry name" value="LysM"/>
</dbReference>
<name>A0A7W7VXZ0_KITKI</name>
<comment type="similarity">
    <text evidence="1">Belongs to the transglycosylase family. Rpf subfamily.</text>
</comment>
<organism evidence="6 7">
    <name type="scientific">Kitasatospora kifunensis</name>
    <name type="common">Streptomyces kifunensis</name>
    <dbReference type="NCBI Taxonomy" id="58351"/>
    <lineage>
        <taxon>Bacteria</taxon>
        <taxon>Bacillati</taxon>
        <taxon>Actinomycetota</taxon>
        <taxon>Actinomycetes</taxon>
        <taxon>Kitasatosporales</taxon>
        <taxon>Streptomycetaceae</taxon>
        <taxon>Kitasatospora</taxon>
    </lineage>
</organism>
<dbReference type="AlphaFoldDB" id="A0A7W7VXZ0"/>
<sequence>MTFRNENAVTTAVKAAKRNRVRLAVLGGAVAVLPVAGLVTATTASAASASTWDAVAQCESTGNWGINSGNGFSGGLQFTPSTWAAYGGTQYAGSAAQATQAQQIAVAEKVLADQGPGAWPVCSVKAGLTAGGAPAQVDTGSSSAPVKQAPAQQAPAAPAPAQQSAPAKQSAPAEQSPKQAPAQRTAAGYTVKSGDTLSAIAAAHGTTVHKLYAHNAQTIGANPDVILPGQVLSI</sequence>
<dbReference type="SUPFAM" id="SSF53955">
    <property type="entry name" value="Lysozyme-like"/>
    <property type="match status" value="1"/>
</dbReference>
<dbReference type="InterPro" id="IPR010618">
    <property type="entry name" value="RPF"/>
</dbReference>
<dbReference type="GO" id="GO:0016787">
    <property type="term" value="F:hydrolase activity"/>
    <property type="evidence" value="ECO:0007669"/>
    <property type="project" value="UniProtKB-KW"/>
</dbReference>
<evidence type="ECO:0000259" key="5">
    <source>
        <dbReference type="PROSITE" id="PS51782"/>
    </source>
</evidence>
<dbReference type="InterPro" id="IPR052196">
    <property type="entry name" value="Bact_Kbp"/>
</dbReference>
<evidence type="ECO:0000313" key="7">
    <source>
        <dbReference type="Proteomes" id="UP000540506"/>
    </source>
</evidence>
<dbReference type="SUPFAM" id="SSF54106">
    <property type="entry name" value="LysM domain"/>
    <property type="match status" value="1"/>
</dbReference>